<accession>L1JKW4</accession>
<dbReference type="KEGG" id="gtt:GUITHDRAFT_68245"/>
<feature type="non-terminal residue" evidence="1">
    <location>
        <position position="131"/>
    </location>
</feature>
<dbReference type="SUPFAM" id="SSF56399">
    <property type="entry name" value="ADP-ribosylation"/>
    <property type="match status" value="1"/>
</dbReference>
<dbReference type="RefSeq" id="XP_005836136.1">
    <property type="nucleotide sequence ID" value="XM_005836079.1"/>
</dbReference>
<dbReference type="EMBL" id="JH992983">
    <property type="protein sequence ID" value="EKX49156.1"/>
    <property type="molecule type" value="Genomic_DNA"/>
</dbReference>
<dbReference type="PROSITE" id="PS51996">
    <property type="entry name" value="TR_MART"/>
    <property type="match status" value="1"/>
</dbReference>
<organism evidence="1">
    <name type="scientific">Guillardia theta (strain CCMP2712)</name>
    <name type="common">Cryptophyte</name>
    <dbReference type="NCBI Taxonomy" id="905079"/>
    <lineage>
        <taxon>Eukaryota</taxon>
        <taxon>Cryptophyceae</taxon>
        <taxon>Pyrenomonadales</taxon>
        <taxon>Geminigeraceae</taxon>
        <taxon>Guillardia</taxon>
    </lineage>
</organism>
<reference evidence="2" key="3">
    <citation type="submission" date="2016-03" db="UniProtKB">
        <authorList>
            <consortium name="EnsemblProtists"/>
        </authorList>
    </citation>
    <scope>IDENTIFICATION</scope>
</reference>
<dbReference type="Proteomes" id="UP000011087">
    <property type="component" value="Unassembled WGS sequence"/>
</dbReference>
<reference evidence="3" key="2">
    <citation type="submission" date="2012-11" db="EMBL/GenBank/DDBJ databases">
        <authorList>
            <person name="Kuo A."/>
            <person name="Curtis B.A."/>
            <person name="Tanifuji G."/>
            <person name="Burki F."/>
            <person name="Gruber A."/>
            <person name="Irimia M."/>
            <person name="Maruyama S."/>
            <person name="Arias M.C."/>
            <person name="Ball S.G."/>
            <person name="Gile G.H."/>
            <person name="Hirakawa Y."/>
            <person name="Hopkins J.F."/>
            <person name="Rensing S.A."/>
            <person name="Schmutz J."/>
            <person name="Symeonidi A."/>
            <person name="Elias M."/>
            <person name="Eveleigh R.J."/>
            <person name="Herman E.K."/>
            <person name="Klute M.J."/>
            <person name="Nakayama T."/>
            <person name="Obornik M."/>
            <person name="Reyes-Prieto A."/>
            <person name="Armbrust E.V."/>
            <person name="Aves S.J."/>
            <person name="Beiko R.G."/>
            <person name="Coutinho P."/>
            <person name="Dacks J.B."/>
            <person name="Durnford D.G."/>
            <person name="Fast N.M."/>
            <person name="Green B.R."/>
            <person name="Grisdale C."/>
            <person name="Hempe F."/>
            <person name="Henrissat B."/>
            <person name="Hoppner M.P."/>
            <person name="Ishida K.-I."/>
            <person name="Kim E."/>
            <person name="Koreny L."/>
            <person name="Kroth P.G."/>
            <person name="Liu Y."/>
            <person name="Malik S.-B."/>
            <person name="Maier U.G."/>
            <person name="McRose D."/>
            <person name="Mock T."/>
            <person name="Neilson J.A."/>
            <person name="Onodera N.T."/>
            <person name="Poole A.M."/>
            <person name="Pritham E.J."/>
            <person name="Richards T.A."/>
            <person name="Rocap G."/>
            <person name="Roy S.W."/>
            <person name="Sarai C."/>
            <person name="Schaack S."/>
            <person name="Shirato S."/>
            <person name="Slamovits C.H."/>
            <person name="Spencer D.F."/>
            <person name="Suzuki S."/>
            <person name="Worden A.Z."/>
            <person name="Zauner S."/>
            <person name="Barry K."/>
            <person name="Bell C."/>
            <person name="Bharti A.K."/>
            <person name="Crow J.A."/>
            <person name="Grimwood J."/>
            <person name="Kramer R."/>
            <person name="Lindquist E."/>
            <person name="Lucas S."/>
            <person name="Salamov A."/>
            <person name="McFadden G.I."/>
            <person name="Lane C.E."/>
            <person name="Keeling P.J."/>
            <person name="Gray M.W."/>
            <person name="Grigoriev I.V."/>
            <person name="Archibald J.M."/>
        </authorList>
    </citation>
    <scope>NUCLEOTIDE SEQUENCE</scope>
    <source>
        <strain evidence="3">CCMP2712</strain>
    </source>
</reference>
<dbReference type="OrthoDB" id="423533at2759"/>
<dbReference type="GeneID" id="17305827"/>
<reference evidence="1 3" key="1">
    <citation type="journal article" date="2012" name="Nature">
        <title>Algal genomes reveal evolutionary mosaicism and the fate of nucleomorphs.</title>
        <authorList>
            <consortium name="DOE Joint Genome Institute"/>
            <person name="Curtis B.A."/>
            <person name="Tanifuji G."/>
            <person name="Burki F."/>
            <person name="Gruber A."/>
            <person name="Irimia M."/>
            <person name="Maruyama S."/>
            <person name="Arias M.C."/>
            <person name="Ball S.G."/>
            <person name="Gile G.H."/>
            <person name="Hirakawa Y."/>
            <person name="Hopkins J.F."/>
            <person name="Kuo A."/>
            <person name="Rensing S.A."/>
            <person name="Schmutz J."/>
            <person name="Symeonidi A."/>
            <person name="Elias M."/>
            <person name="Eveleigh R.J."/>
            <person name="Herman E.K."/>
            <person name="Klute M.J."/>
            <person name="Nakayama T."/>
            <person name="Obornik M."/>
            <person name="Reyes-Prieto A."/>
            <person name="Armbrust E.V."/>
            <person name="Aves S.J."/>
            <person name="Beiko R.G."/>
            <person name="Coutinho P."/>
            <person name="Dacks J.B."/>
            <person name="Durnford D.G."/>
            <person name="Fast N.M."/>
            <person name="Green B.R."/>
            <person name="Grisdale C.J."/>
            <person name="Hempel F."/>
            <person name="Henrissat B."/>
            <person name="Hoppner M.P."/>
            <person name="Ishida K."/>
            <person name="Kim E."/>
            <person name="Koreny L."/>
            <person name="Kroth P.G."/>
            <person name="Liu Y."/>
            <person name="Malik S.B."/>
            <person name="Maier U.G."/>
            <person name="McRose D."/>
            <person name="Mock T."/>
            <person name="Neilson J.A."/>
            <person name="Onodera N.T."/>
            <person name="Poole A.M."/>
            <person name="Pritham E.J."/>
            <person name="Richards T.A."/>
            <person name="Rocap G."/>
            <person name="Roy S.W."/>
            <person name="Sarai C."/>
            <person name="Schaack S."/>
            <person name="Shirato S."/>
            <person name="Slamovits C.H."/>
            <person name="Spencer D.F."/>
            <person name="Suzuki S."/>
            <person name="Worden A.Z."/>
            <person name="Zauner S."/>
            <person name="Barry K."/>
            <person name="Bell C."/>
            <person name="Bharti A.K."/>
            <person name="Crow J.A."/>
            <person name="Grimwood J."/>
            <person name="Kramer R."/>
            <person name="Lindquist E."/>
            <person name="Lucas S."/>
            <person name="Salamov A."/>
            <person name="McFadden G.I."/>
            <person name="Lane C.E."/>
            <person name="Keeling P.J."/>
            <person name="Gray M.W."/>
            <person name="Grigoriev I.V."/>
            <person name="Archibald J.M."/>
        </authorList>
    </citation>
    <scope>NUCLEOTIDE SEQUENCE</scope>
    <source>
        <strain evidence="1 3">CCMP2712</strain>
    </source>
</reference>
<protein>
    <recommendedName>
        <fullName evidence="4">Mono(ADP-ribosyl)transferase</fullName>
    </recommendedName>
</protein>
<dbReference type="HOGENOM" id="CLU_1933093_0_0_1"/>
<proteinExistence type="predicted"/>
<keyword evidence="3" id="KW-1185">Reference proteome</keyword>
<dbReference type="AlphaFoldDB" id="L1JKW4"/>
<name>L1JKW4_GUITC</name>
<evidence type="ECO:0008006" key="4">
    <source>
        <dbReference type="Google" id="ProtNLM"/>
    </source>
</evidence>
<evidence type="ECO:0000313" key="3">
    <source>
        <dbReference type="Proteomes" id="UP000011087"/>
    </source>
</evidence>
<evidence type="ECO:0000313" key="1">
    <source>
        <dbReference type="EMBL" id="EKX49156.1"/>
    </source>
</evidence>
<dbReference type="EnsemblProtists" id="EKX49156">
    <property type="protein sequence ID" value="EKX49156"/>
    <property type="gene ID" value="GUITHDRAFT_68245"/>
</dbReference>
<dbReference type="Gene3D" id="3.90.176.10">
    <property type="entry name" value="Toxin ADP-ribosyltransferase, Chain A, domain 1"/>
    <property type="match status" value="1"/>
</dbReference>
<evidence type="ECO:0000313" key="2">
    <source>
        <dbReference type="EnsemblProtists" id="EKX49156"/>
    </source>
</evidence>
<gene>
    <name evidence="1" type="ORF">GUITHDRAFT_68245</name>
</gene>
<dbReference type="PaxDb" id="55529-EKX49156"/>
<sequence length="131" mass="14279">MLQDPPPDAFVRLRGNKYTTTIYCIVSGIIKLSKVTPLPPARVVYRGLHGLEMPSKFVSQDDYGVSGGVELGMLSTSQDMKVAVQYAGKGLLPTVFEISCGAVDRGASLTFLSQYPGEEEMLYPPLSYLEL</sequence>